<feature type="domain" description="DUF4140" evidence="3">
    <location>
        <begin position="21"/>
        <end position="118"/>
    </location>
</feature>
<feature type="domain" description="DUF4139" evidence="2">
    <location>
        <begin position="219"/>
        <end position="570"/>
    </location>
</feature>
<organism evidence="4 5">
    <name type="scientific">Parascaris univalens</name>
    <name type="common">Nematode worm</name>
    <dbReference type="NCBI Taxonomy" id="6257"/>
    <lineage>
        <taxon>Eukaryota</taxon>
        <taxon>Metazoa</taxon>
        <taxon>Ecdysozoa</taxon>
        <taxon>Nematoda</taxon>
        <taxon>Chromadorea</taxon>
        <taxon>Rhabditida</taxon>
        <taxon>Spirurina</taxon>
        <taxon>Ascaridomorpha</taxon>
        <taxon>Ascaridoidea</taxon>
        <taxon>Ascarididae</taxon>
        <taxon>Parascaris</taxon>
    </lineage>
</organism>
<sequence>RMSQAKKIHHFIVHDIAIKSVTVFNDRAEVTRSLNVRLVPGLNEVLIEKVTSEADPESVRVDGRGVAVIHDVQFQCKPSLPEEGYSPKVKMLEEERKKLRSEKGAVKDREEMLRRRVEGLDRILMETGSSVVRYPTDGRSVPFTLNDESLQNLTKLFSFYEENSVGVRQKLRETSDEMQTLDEKLRKVDDEIGNAKNNENYIRHISVLLESAKGGEVVLDVSYQVWGAKWSPSYDIRIDSKPDQGRNMKLQLTYYGMIVQHTGEDWIDAPLVLSTAQPSLGGSIPELGTQIAKLYKPPPLAPVPHPGLRLMALGGHNLQLNSVTAVGPEDVGFGLSAESLSYAETTPTQNTAGDTILSTTFVIARPATIPSDSSEHKVTVTSMEMKPTTIHETVPAKNTNVFLTASVLNPSQFILLPGQANVYLNNSFIAKSDIKGVSPNERFFSSLGVDAAVKVEYKPAHEFSEQVGLLSKSSSTVHEQRIVIKNTKNEQVLITVKEHVPKSTDEKIKIKLISPELDQKMANRVDSMKKGELPTPGARLNSAHNLEWTVALEPNSETELLVKWSVEYPNGESVEYVEQF</sequence>
<dbReference type="AlphaFoldDB" id="A0A915BS98"/>
<evidence type="ECO:0000256" key="1">
    <source>
        <dbReference type="SAM" id="Coils"/>
    </source>
</evidence>
<evidence type="ECO:0000313" key="5">
    <source>
        <dbReference type="WBParaSite" id="PgR055_g042_t03"/>
    </source>
</evidence>
<feature type="coiled-coil region" evidence="1">
    <location>
        <begin position="171"/>
        <end position="198"/>
    </location>
</feature>
<dbReference type="Pfam" id="PF13600">
    <property type="entry name" value="DUF4140"/>
    <property type="match status" value="1"/>
</dbReference>
<keyword evidence="4" id="KW-1185">Reference proteome</keyword>
<proteinExistence type="predicted"/>
<evidence type="ECO:0000313" key="4">
    <source>
        <dbReference type="Proteomes" id="UP000887569"/>
    </source>
</evidence>
<protein>
    <submittedName>
        <fullName evidence="5">Protein F37C4.5</fullName>
    </submittedName>
</protein>
<dbReference type="InterPro" id="IPR037291">
    <property type="entry name" value="DUF4139"/>
</dbReference>
<dbReference type="Pfam" id="PF13598">
    <property type="entry name" value="DUF4139"/>
    <property type="match status" value="1"/>
</dbReference>
<reference evidence="5" key="1">
    <citation type="submission" date="2022-11" db="UniProtKB">
        <authorList>
            <consortium name="WormBaseParasite"/>
        </authorList>
    </citation>
    <scope>IDENTIFICATION</scope>
</reference>
<name>A0A915BS98_PARUN</name>
<dbReference type="WBParaSite" id="PgR055_g042_t03">
    <property type="protein sequence ID" value="PgR055_g042_t03"/>
    <property type="gene ID" value="PgR055_g042"/>
</dbReference>
<dbReference type="InterPro" id="IPR011935">
    <property type="entry name" value="CHP02231"/>
</dbReference>
<keyword evidence="1" id="KW-0175">Coiled coil</keyword>
<dbReference type="NCBIfam" id="TIGR02231">
    <property type="entry name" value="mucoidy inhibitor MuiA family protein"/>
    <property type="match status" value="1"/>
</dbReference>
<dbReference type="PANTHER" id="PTHR31005:SF8">
    <property type="entry name" value="DUF4139 DOMAIN-CONTAINING PROTEIN"/>
    <property type="match status" value="1"/>
</dbReference>
<dbReference type="Proteomes" id="UP000887569">
    <property type="component" value="Unplaced"/>
</dbReference>
<accession>A0A915BS98</accession>
<evidence type="ECO:0000259" key="2">
    <source>
        <dbReference type="Pfam" id="PF13598"/>
    </source>
</evidence>
<evidence type="ECO:0000259" key="3">
    <source>
        <dbReference type="Pfam" id="PF13600"/>
    </source>
</evidence>
<dbReference type="PANTHER" id="PTHR31005">
    <property type="entry name" value="DUF4139 DOMAIN-CONTAINING PROTEIN"/>
    <property type="match status" value="1"/>
</dbReference>
<dbReference type="InterPro" id="IPR025554">
    <property type="entry name" value="DUF4140"/>
</dbReference>